<sequence length="136" mass="14100">MVLTIGYVVIALLLATVVAAASAIYIEHKKLLSVADGASVAAADSYALGQVDNSAEMPSAVLNSERVRSATESYLRQNVAHSRFDQLAVAPGTGSPDSATAEVVLSAVAHPPVVSFLLPDGVPIEARSTARSRLTR</sequence>
<dbReference type="EMBL" id="BAABKK010000035">
    <property type="protein sequence ID" value="GAA5201446.1"/>
    <property type="molecule type" value="Genomic_DNA"/>
</dbReference>
<keyword evidence="3" id="KW-1185">Reference proteome</keyword>
<evidence type="ECO:0000313" key="2">
    <source>
        <dbReference type="EMBL" id="GAA5201446.1"/>
    </source>
</evidence>
<dbReference type="Pfam" id="PF13400">
    <property type="entry name" value="Tad"/>
    <property type="match status" value="1"/>
</dbReference>
<dbReference type="RefSeq" id="WP_345453070.1">
    <property type="nucleotide sequence ID" value="NZ_BAABKK010000035.1"/>
</dbReference>
<dbReference type="Proteomes" id="UP001500200">
    <property type="component" value="Unassembled WGS sequence"/>
</dbReference>
<organism evidence="2 3">
    <name type="scientific">Arthrobacter gyeryongensis</name>
    <dbReference type="NCBI Taxonomy" id="1650592"/>
    <lineage>
        <taxon>Bacteria</taxon>
        <taxon>Bacillati</taxon>
        <taxon>Actinomycetota</taxon>
        <taxon>Actinomycetes</taxon>
        <taxon>Micrococcales</taxon>
        <taxon>Micrococcaceae</taxon>
        <taxon>Arthrobacter</taxon>
    </lineage>
</organism>
<proteinExistence type="predicted"/>
<evidence type="ECO:0000259" key="1">
    <source>
        <dbReference type="Pfam" id="PF13400"/>
    </source>
</evidence>
<feature type="domain" description="Putative Flp pilus-assembly TadG-like N-terminal" evidence="1">
    <location>
        <begin position="2"/>
        <end position="44"/>
    </location>
</feature>
<protein>
    <recommendedName>
        <fullName evidence="1">Putative Flp pilus-assembly TadG-like N-terminal domain-containing protein</fullName>
    </recommendedName>
</protein>
<dbReference type="InterPro" id="IPR028087">
    <property type="entry name" value="Tad_N"/>
</dbReference>
<gene>
    <name evidence="2" type="ORF">GCM10023346_45840</name>
</gene>
<name>A0ABP9SUH8_9MICC</name>
<comment type="caution">
    <text evidence="2">The sequence shown here is derived from an EMBL/GenBank/DDBJ whole genome shotgun (WGS) entry which is preliminary data.</text>
</comment>
<accession>A0ABP9SUH8</accession>
<evidence type="ECO:0000313" key="3">
    <source>
        <dbReference type="Proteomes" id="UP001500200"/>
    </source>
</evidence>
<reference evidence="3" key="1">
    <citation type="journal article" date="2019" name="Int. J. Syst. Evol. Microbiol.">
        <title>The Global Catalogue of Microorganisms (GCM) 10K type strain sequencing project: providing services to taxonomists for standard genome sequencing and annotation.</title>
        <authorList>
            <consortium name="The Broad Institute Genomics Platform"/>
            <consortium name="The Broad Institute Genome Sequencing Center for Infectious Disease"/>
            <person name="Wu L."/>
            <person name="Ma J."/>
        </authorList>
    </citation>
    <scope>NUCLEOTIDE SEQUENCE [LARGE SCALE GENOMIC DNA]</scope>
    <source>
        <strain evidence="3">JCM 18514</strain>
    </source>
</reference>